<organism evidence="3">
    <name type="scientific">Schistosoma curassoni</name>
    <dbReference type="NCBI Taxonomy" id="6186"/>
    <lineage>
        <taxon>Eukaryota</taxon>
        <taxon>Metazoa</taxon>
        <taxon>Spiralia</taxon>
        <taxon>Lophotrochozoa</taxon>
        <taxon>Platyhelminthes</taxon>
        <taxon>Trematoda</taxon>
        <taxon>Digenea</taxon>
        <taxon>Strigeidida</taxon>
        <taxon>Schistosomatoidea</taxon>
        <taxon>Schistosomatidae</taxon>
        <taxon>Schistosoma</taxon>
    </lineage>
</organism>
<gene>
    <name evidence="1" type="ORF">SCUD_LOCUS1568</name>
</gene>
<name>A0A183JFV0_9TREM</name>
<sequence>MLITARRVYVLIGFKRNVFNGKGWAENGLLLLLDDNSDLEILVSPFTQSACCVVMTSVAVGCKGEERGRPDKLL</sequence>
<reference evidence="3" key="1">
    <citation type="submission" date="2016-06" db="UniProtKB">
        <authorList>
            <consortium name="WormBaseParasite"/>
        </authorList>
    </citation>
    <scope>IDENTIFICATION</scope>
</reference>
<evidence type="ECO:0000313" key="1">
    <source>
        <dbReference type="EMBL" id="VDO68475.1"/>
    </source>
</evidence>
<evidence type="ECO:0000313" key="3">
    <source>
        <dbReference type="WBParaSite" id="SCUD_0000156701-mRNA-1"/>
    </source>
</evidence>
<keyword evidence="2" id="KW-1185">Reference proteome</keyword>
<dbReference type="WBParaSite" id="SCUD_0000156701-mRNA-1">
    <property type="protein sequence ID" value="SCUD_0000156701-mRNA-1"/>
    <property type="gene ID" value="SCUD_0000156701"/>
</dbReference>
<reference evidence="1 2" key="2">
    <citation type="submission" date="2018-11" db="EMBL/GenBank/DDBJ databases">
        <authorList>
            <consortium name="Pathogen Informatics"/>
        </authorList>
    </citation>
    <scope>NUCLEOTIDE SEQUENCE [LARGE SCALE GENOMIC DNA]</scope>
    <source>
        <strain evidence="1">Dakar</strain>
        <strain evidence="2">Dakar, Senegal</strain>
    </source>
</reference>
<dbReference type="Proteomes" id="UP000279833">
    <property type="component" value="Unassembled WGS sequence"/>
</dbReference>
<protein>
    <submittedName>
        <fullName evidence="3">Pept_C1 domain-containing protein</fullName>
    </submittedName>
</protein>
<evidence type="ECO:0000313" key="2">
    <source>
        <dbReference type="Proteomes" id="UP000279833"/>
    </source>
</evidence>
<proteinExistence type="predicted"/>
<dbReference type="EMBL" id="UZAK01001288">
    <property type="protein sequence ID" value="VDO68475.1"/>
    <property type="molecule type" value="Genomic_DNA"/>
</dbReference>
<dbReference type="AlphaFoldDB" id="A0A183JFV0"/>
<accession>A0A183JFV0</accession>